<keyword evidence="1" id="KW-0472">Membrane</keyword>
<dbReference type="RefSeq" id="WP_202688129.1">
    <property type="nucleotide sequence ID" value="NZ_JAESVN010000003.1"/>
</dbReference>
<keyword evidence="1" id="KW-1133">Transmembrane helix</keyword>
<evidence type="ECO:0000313" key="3">
    <source>
        <dbReference type="Proteomes" id="UP000648908"/>
    </source>
</evidence>
<dbReference type="Proteomes" id="UP000648908">
    <property type="component" value="Unassembled WGS sequence"/>
</dbReference>
<protein>
    <submittedName>
        <fullName evidence="2">Uncharacterized protein</fullName>
    </submittedName>
</protein>
<proteinExistence type="predicted"/>
<dbReference type="AlphaFoldDB" id="A0A8K0VCL8"/>
<dbReference type="EMBL" id="JAESVN010000003">
    <property type="protein sequence ID" value="MBL4917279.1"/>
    <property type="molecule type" value="Genomic_DNA"/>
</dbReference>
<comment type="caution">
    <text evidence="2">The sequence shown here is derived from an EMBL/GenBank/DDBJ whole genome shotgun (WGS) entry which is preliminary data.</text>
</comment>
<reference evidence="2" key="1">
    <citation type="submission" date="2021-01" db="EMBL/GenBank/DDBJ databases">
        <title>Tabrizicola alba sp. nov. a motile alkaliphilic bacterium isolated from a soda lake.</title>
        <authorList>
            <person name="Szuroczki S."/>
            <person name="Abbaszade G."/>
            <person name="Schumann P."/>
            <person name="Toth E."/>
        </authorList>
    </citation>
    <scope>NUCLEOTIDE SEQUENCE</scope>
    <source>
        <strain evidence="2">DMG-N-6</strain>
    </source>
</reference>
<feature type="transmembrane region" description="Helical" evidence="1">
    <location>
        <begin position="52"/>
        <end position="70"/>
    </location>
</feature>
<evidence type="ECO:0000313" key="2">
    <source>
        <dbReference type="EMBL" id="MBL4917279.1"/>
    </source>
</evidence>
<gene>
    <name evidence="2" type="ORF">JL811_08580</name>
</gene>
<keyword evidence="3" id="KW-1185">Reference proteome</keyword>
<keyword evidence="1" id="KW-0812">Transmembrane</keyword>
<accession>A0A8K0VCL8</accession>
<name>A0A8K0VCL8_9RHOB</name>
<organism evidence="2 3">
    <name type="scientific">Szabonella alba</name>
    <dbReference type="NCBI Taxonomy" id="2804194"/>
    <lineage>
        <taxon>Bacteria</taxon>
        <taxon>Pseudomonadati</taxon>
        <taxon>Pseudomonadota</taxon>
        <taxon>Alphaproteobacteria</taxon>
        <taxon>Rhodobacterales</taxon>
        <taxon>Paracoccaceae</taxon>
        <taxon>Szabonella</taxon>
    </lineage>
</organism>
<feature type="transmembrane region" description="Helical" evidence="1">
    <location>
        <begin position="21"/>
        <end position="40"/>
    </location>
</feature>
<sequence>MKAPLFLARASYRRRRLRDAARLLPLVGAFLIWLPMLWGKSDSTARDTGMDVIYLFVVWTVLVLAAAVLAPRLGGDEPERTVTEDEG</sequence>
<evidence type="ECO:0000256" key="1">
    <source>
        <dbReference type="SAM" id="Phobius"/>
    </source>
</evidence>